<accession>I0Z2L8</accession>
<feature type="region of interest" description="Disordered" evidence="1">
    <location>
        <begin position="234"/>
        <end position="414"/>
    </location>
</feature>
<comment type="caution">
    <text evidence="2">The sequence shown here is derived from an EMBL/GenBank/DDBJ whole genome shotgun (WGS) entry which is preliminary data.</text>
</comment>
<feature type="compositionally biased region" description="Low complexity" evidence="1">
    <location>
        <begin position="318"/>
        <end position="414"/>
    </location>
</feature>
<feature type="region of interest" description="Disordered" evidence="1">
    <location>
        <begin position="436"/>
        <end position="455"/>
    </location>
</feature>
<dbReference type="GeneID" id="17042888"/>
<evidence type="ECO:0000313" key="3">
    <source>
        <dbReference type="Proteomes" id="UP000007264"/>
    </source>
</evidence>
<feature type="compositionally biased region" description="Low complexity" evidence="1">
    <location>
        <begin position="483"/>
        <end position="519"/>
    </location>
</feature>
<organism evidence="2 3">
    <name type="scientific">Coccomyxa subellipsoidea (strain C-169)</name>
    <name type="common">Green microalga</name>
    <dbReference type="NCBI Taxonomy" id="574566"/>
    <lineage>
        <taxon>Eukaryota</taxon>
        <taxon>Viridiplantae</taxon>
        <taxon>Chlorophyta</taxon>
        <taxon>core chlorophytes</taxon>
        <taxon>Trebouxiophyceae</taxon>
        <taxon>Trebouxiophyceae incertae sedis</taxon>
        <taxon>Coccomyxaceae</taxon>
        <taxon>Coccomyxa</taxon>
        <taxon>Coccomyxa subellipsoidea</taxon>
    </lineage>
</organism>
<dbReference type="AlphaFoldDB" id="I0Z2L8"/>
<feature type="compositionally biased region" description="Low complexity" evidence="1">
    <location>
        <begin position="610"/>
        <end position="626"/>
    </location>
</feature>
<feature type="region of interest" description="Disordered" evidence="1">
    <location>
        <begin position="173"/>
        <end position="208"/>
    </location>
</feature>
<proteinExistence type="predicted"/>
<feature type="compositionally biased region" description="Polar residues" evidence="1">
    <location>
        <begin position="461"/>
        <end position="482"/>
    </location>
</feature>
<reference evidence="2 3" key="1">
    <citation type="journal article" date="2012" name="Genome Biol.">
        <title>The genome of the polar eukaryotic microalga coccomyxa subellipsoidea reveals traits of cold adaptation.</title>
        <authorList>
            <person name="Blanc G."/>
            <person name="Agarkova I."/>
            <person name="Grimwood J."/>
            <person name="Kuo A."/>
            <person name="Brueggeman A."/>
            <person name="Dunigan D."/>
            <person name="Gurnon J."/>
            <person name="Ladunga I."/>
            <person name="Lindquist E."/>
            <person name="Lucas S."/>
            <person name="Pangilinan J."/>
            <person name="Proschold T."/>
            <person name="Salamov A."/>
            <person name="Schmutz J."/>
            <person name="Weeks D."/>
            <person name="Yamada T."/>
            <person name="Claverie J.M."/>
            <person name="Grigoriev I."/>
            <person name="Van Etten J."/>
            <person name="Lomsadze A."/>
            <person name="Borodovsky M."/>
        </authorList>
    </citation>
    <scope>NUCLEOTIDE SEQUENCE [LARGE SCALE GENOMIC DNA]</scope>
    <source>
        <strain evidence="2 3">C-169</strain>
    </source>
</reference>
<feature type="compositionally biased region" description="Polar residues" evidence="1">
    <location>
        <begin position="307"/>
        <end position="317"/>
    </location>
</feature>
<dbReference type="EMBL" id="AGSI01000005">
    <property type="protein sequence ID" value="EIE24887.1"/>
    <property type="molecule type" value="Genomic_DNA"/>
</dbReference>
<sequence>MAAPRARQRFCGQLVSSSTGNLPINSNDLNTLIQGVRATQTFGQYLATLGGEASRQTSLQSTLQGQNIAGLYKQQTTDERFKVGSPSGSVYWTAGAHSTPTAFRNEPVPAPAQAVAANFANALAPGVNSLTQSLMELIPSPPPPPPPPTVIQALAPLEQAATQRIADILTTSGQAASANSGAGAGAARTARDGTSSFQQQPAAAAQDALPTVAVPTTFTHDTWNAENYGRKLQQVQWQPTQQQQAAASSQQNWAPASNAAQNQQQQAVSPSQLWAPSTQTQQTAPASQQKWDNSASNSNNWAPSANGQQWAPTNQAAASNWSPQPQQWSPQPQQQWAPSNQAQQQQGTGTQQNWGNSASAATNNNWSPQPQQQWSPQPQQQWSPQQQQQWSPQPQQWSPQQQWAPQAAAPTQATSAAMTIDGNPITPQVQLADGTWVPSPQQQQQTTTTSTDKTAAVANTNTQGADATRSQVTGTGQPSQYGASSANQGTTNAATTTATTNNGAEQSTSASAPSPSSSALTFPPVTINGVNLPGWSLPTWSPAPPLGPAPALAPLPLAPQPQPLPGQAQPAVSASFQDLTNQGVPLTQSLAQQSALPQLQAIGGGPAVRPNNNLPAQPAGPAQPGLPGFPAPAGPAAIPNNNLVWVGLGGSGKQGSNT</sequence>
<dbReference type="RefSeq" id="XP_005649431.1">
    <property type="nucleotide sequence ID" value="XM_005649374.1"/>
</dbReference>
<feature type="region of interest" description="Disordered" evidence="1">
    <location>
        <begin position="604"/>
        <end position="633"/>
    </location>
</feature>
<feature type="compositionally biased region" description="Low complexity" evidence="1">
    <location>
        <begin position="438"/>
        <end position="451"/>
    </location>
</feature>
<gene>
    <name evidence="2" type="ORF">COCSUDRAFT_46999</name>
</gene>
<protein>
    <submittedName>
        <fullName evidence="2">Uncharacterized protein</fullName>
    </submittedName>
</protein>
<keyword evidence="3" id="KW-1185">Reference proteome</keyword>
<evidence type="ECO:0000256" key="1">
    <source>
        <dbReference type="SAM" id="MobiDB-lite"/>
    </source>
</evidence>
<dbReference type="KEGG" id="csl:COCSUDRAFT_46999"/>
<name>I0Z2L8_COCSC</name>
<feature type="compositionally biased region" description="Low complexity" evidence="1">
    <location>
        <begin position="234"/>
        <end position="306"/>
    </location>
</feature>
<evidence type="ECO:0000313" key="2">
    <source>
        <dbReference type="EMBL" id="EIE24887.1"/>
    </source>
</evidence>
<feature type="region of interest" description="Disordered" evidence="1">
    <location>
        <begin position="461"/>
        <end position="520"/>
    </location>
</feature>
<dbReference type="Proteomes" id="UP000007264">
    <property type="component" value="Unassembled WGS sequence"/>
</dbReference>
<dbReference type="OrthoDB" id="10638741at2759"/>